<dbReference type="InterPro" id="IPR002052">
    <property type="entry name" value="DNA_methylase_N6_adenine_CS"/>
</dbReference>
<dbReference type="GO" id="GO:0032259">
    <property type="term" value="P:methylation"/>
    <property type="evidence" value="ECO:0007669"/>
    <property type="project" value="UniProtKB-KW"/>
</dbReference>
<evidence type="ECO:0000256" key="4">
    <source>
        <dbReference type="ARBA" id="ARBA00022691"/>
    </source>
</evidence>
<accession>A0A7J3SLK5</accession>
<dbReference type="SUPFAM" id="SSF53335">
    <property type="entry name" value="S-adenosyl-L-methionine-dependent methyltransferases"/>
    <property type="match status" value="1"/>
</dbReference>
<dbReference type="AlphaFoldDB" id="A0A7J3SLK5"/>
<dbReference type="GO" id="GO:0003676">
    <property type="term" value="F:nucleic acid binding"/>
    <property type="evidence" value="ECO:0007669"/>
    <property type="project" value="InterPro"/>
</dbReference>
<dbReference type="InterPro" id="IPR004557">
    <property type="entry name" value="PrmC-related"/>
</dbReference>
<dbReference type="NCBIfam" id="TIGR00537">
    <property type="entry name" value="hemK_rel_arch"/>
    <property type="match status" value="1"/>
</dbReference>
<dbReference type="GO" id="GO:0035657">
    <property type="term" value="C:eRF1 methyltransferase complex"/>
    <property type="evidence" value="ECO:0007669"/>
    <property type="project" value="TreeGrafter"/>
</dbReference>
<dbReference type="PANTHER" id="PTHR45875:SF1">
    <property type="entry name" value="METHYLTRANSFERASE N6AMT1"/>
    <property type="match status" value="1"/>
</dbReference>
<dbReference type="GO" id="GO:0008757">
    <property type="term" value="F:S-adenosylmethionine-dependent methyltransferase activity"/>
    <property type="evidence" value="ECO:0007669"/>
    <property type="project" value="TreeGrafter"/>
</dbReference>
<dbReference type="EMBL" id="DTLS01000084">
    <property type="protein sequence ID" value="HGZ60162.1"/>
    <property type="molecule type" value="Genomic_DNA"/>
</dbReference>
<protein>
    <submittedName>
        <fullName evidence="5">Methyltransferase domain-containing protein</fullName>
    </submittedName>
</protein>
<dbReference type="CDD" id="cd02440">
    <property type="entry name" value="AdoMet_MTases"/>
    <property type="match status" value="1"/>
</dbReference>
<dbReference type="PROSITE" id="PS00092">
    <property type="entry name" value="N6_MTASE"/>
    <property type="match status" value="1"/>
</dbReference>
<dbReference type="InterPro" id="IPR029063">
    <property type="entry name" value="SAM-dependent_MTases_sf"/>
</dbReference>
<gene>
    <name evidence="5" type="ORF">ENW83_03020</name>
</gene>
<dbReference type="InterPro" id="IPR052190">
    <property type="entry name" value="Euk-Arch_PrmC-MTase"/>
</dbReference>
<keyword evidence="4" id="KW-0949">S-adenosyl-L-methionine</keyword>
<dbReference type="Gene3D" id="3.40.50.150">
    <property type="entry name" value="Vaccinia Virus protein VP39"/>
    <property type="match status" value="1"/>
</dbReference>
<organism evidence="5">
    <name type="scientific">Fervidicoccus fontis</name>
    <dbReference type="NCBI Taxonomy" id="683846"/>
    <lineage>
        <taxon>Archaea</taxon>
        <taxon>Thermoproteota</taxon>
        <taxon>Thermoprotei</taxon>
        <taxon>Fervidicoccales</taxon>
        <taxon>Fervidicoccaceae</taxon>
        <taxon>Fervidicoccus</taxon>
    </lineage>
</organism>
<comment type="similarity">
    <text evidence="1">Belongs to the eukaryotic/archaeal PrmC-related family.</text>
</comment>
<keyword evidence="3 5" id="KW-0808">Transferase</keyword>
<name>A0A7J3SLK5_9CREN</name>
<dbReference type="GO" id="GO:0008276">
    <property type="term" value="F:protein methyltransferase activity"/>
    <property type="evidence" value="ECO:0007669"/>
    <property type="project" value="TreeGrafter"/>
</dbReference>
<comment type="caution">
    <text evidence="5">The sequence shown here is derived from an EMBL/GenBank/DDBJ whole genome shotgun (WGS) entry which is preliminary data.</text>
</comment>
<evidence type="ECO:0000256" key="1">
    <source>
        <dbReference type="ARBA" id="ARBA00006149"/>
    </source>
</evidence>
<evidence type="ECO:0000313" key="5">
    <source>
        <dbReference type="EMBL" id="HGZ60162.1"/>
    </source>
</evidence>
<sequence>MDDGRVGEKCPEGAKEELRWSYKICIPPSVYDPSDDTYLILDYLERNGHLVKGASVLDIGTGSGIISLLSSQLGAKRVISIDISQQACEATSYNAKKVLNEKSDVIDVIMSDGVRAIRNGSYFDLVLMNPPYLPEGEKTGDLSLDRALEGGATGAEASISLLTGISETLSGSYTLLLVASSLGNAEKVMNAMRSLSYIVSIESERKYFFETLYLIKGEKVE</sequence>
<proteinExistence type="inferred from homology"/>
<evidence type="ECO:0000256" key="3">
    <source>
        <dbReference type="ARBA" id="ARBA00022679"/>
    </source>
</evidence>
<reference evidence="5" key="1">
    <citation type="journal article" date="2020" name="mSystems">
        <title>Genome- and Community-Level Interaction Insights into Carbon Utilization and Element Cycling Functions of Hydrothermarchaeota in Hydrothermal Sediment.</title>
        <authorList>
            <person name="Zhou Z."/>
            <person name="Liu Y."/>
            <person name="Xu W."/>
            <person name="Pan J."/>
            <person name="Luo Z.H."/>
            <person name="Li M."/>
        </authorList>
    </citation>
    <scope>NUCLEOTIDE SEQUENCE [LARGE SCALE GENOMIC DNA]</scope>
    <source>
        <strain evidence="5">SpSt-885</strain>
    </source>
</reference>
<dbReference type="PANTHER" id="PTHR45875">
    <property type="entry name" value="METHYLTRANSFERASE N6AMT1"/>
    <property type="match status" value="1"/>
</dbReference>
<evidence type="ECO:0000256" key="2">
    <source>
        <dbReference type="ARBA" id="ARBA00022603"/>
    </source>
</evidence>
<dbReference type="Pfam" id="PF06325">
    <property type="entry name" value="PrmA"/>
    <property type="match status" value="1"/>
</dbReference>
<keyword evidence="2 5" id="KW-0489">Methyltransferase</keyword>